<proteinExistence type="predicted"/>
<gene>
    <name evidence="1" type="ORF">ABID52_000397</name>
</gene>
<dbReference type="RefSeq" id="WP_198768568.1">
    <property type="nucleotide sequence ID" value="NZ_JAEACF010000001.1"/>
</dbReference>
<reference evidence="1 2" key="1">
    <citation type="submission" date="2024-06" db="EMBL/GenBank/DDBJ databases">
        <title>Genomic Encyclopedia of Type Strains, Phase IV (KMG-IV): sequencing the most valuable type-strain genomes for metagenomic binning, comparative biology and taxonomic classification.</title>
        <authorList>
            <person name="Goeker M."/>
        </authorList>
    </citation>
    <scope>NUCLEOTIDE SEQUENCE [LARGE SCALE GENOMIC DNA]</scope>
    <source>
        <strain evidence="1 2">DSM 100124</strain>
    </source>
</reference>
<evidence type="ECO:0000313" key="1">
    <source>
        <dbReference type="EMBL" id="MET3726816.1"/>
    </source>
</evidence>
<sequence>MKKTIIFVTCAVISVLLLYFNLKVESNDDVVKDYMKKKHGVTIQINEKIEETPMVSSEIVYIASPVDQSDLRFSVTVNPDSDPTEIIDTYNQAVQTYQEYQKLKTVIPDIKKLGFNGDFKPDPLRFESKQVNGKWQNYIKLPLQMDSRLDVAFFEEKELDRFIKLIQIIQDSGASIQQVTVDDGGDKYESKRFLMKMDQLKGISSREAFLTQLKTMNWELASFYSNKKWEKEAKKIENERFSFGSKYDDYWYNCQTTNDRGECTSIIVPITYQKDGLNQRNLYLKEDLDAIFFFFDHIMKPKPNVEYILLEPDNPNPI</sequence>
<protein>
    <submittedName>
        <fullName evidence="1">Uncharacterized protein</fullName>
    </submittedName>
</protein>
<dbReference type="EMBL" id="JBEPMP010000001">
    <property type="protein sequence ID" value="MET3726816.1"/>
    <property type="molecule type" value="Genomic_DNA"/>
</dbReference>
<keyword evidence="2" id="KW-1185">Reference proteome</keyword>
<organism evidence="1 2">
    <name type="scientific">Fictibacillus halophilus</name>
    <dbReference type="NCBI Taxonomy" id="1610490"/>
    <lineage>
        <taxon>Bacteria</taxon>
        <taxon>Bacillati</taxon>
        <taxon>Bacillota</taxon>
        <taxon>Bacilli</taxon>
        <taxon>Bacillales</taxon>
        <taxon>Fictibacillaceae</taxon>
        <taxon>Fictibacillus</taxon>
    </lineage>
</organism>
<comment type="caution">
    <text evidence="1">The sequence shown here is derived from an EMBL/GenBank/DDBJ whole genome shotgun (WGS) entry which is preliminary data.</text>
</comment>
<dbReference type="Proteomes" id="UP001549097">
    <property type="component" value="Unassembled WGS sequence"/>
</dbReference>
<accession>A0ABV2LE02</accession>
<name>A0ABV2LE02_9BACL</name>
<evidence type="ECO:0000313" key="2">
    <source>
        <dbReference type="Proteomes" id="UP001549097"/>
    </source>
</evidence>